<evidence type="ECO:0000313" key="2">
    <source>
        <dbReference type="EMBL" id="OQO08892.1"/>
    </source>
</evidence>
<keyword evidence="1" id="KW-0732">Signal</keyword>
<name>A0A1V8TCG5_9PEZI</name>
<dbReference type="InParanoid" id="A0A1V8TCG5"/>
<gene>
    <name evidence="2" type="ORF">B0A48_05782</name>
</gene>
<evidence type="ECO:0000313" key="3">
    <source>
        <dbReference type="Proteomes" id="UP000192596"/>
    </source>
</evidence>
<dbReference type="AlphaFoldDB" id="A0A1V8TCG5"/>
<comment type="caution">
    <text evidence="2">The sequence shown here is derived from an EMBL/GenBank/DDBJ whole genome shotgun (WGS) entry which is preliminary data.</text>
</comment>
<dbReference type="Proteomes" id="UP000192596">
    <property type="component" value="Unassembled WGS sequence"/>
</dbReference>
<accession>A0A1V8TCG5</accession>
<protein>
    <submittedName>
        <fullName evidence="2">Uncharacterized protein</fullName>
    </submittedName>
</protein>
<keyword evidence="3" id="KW-1185">Reference proteome</keyword>
<sequence>MASAAARALFLTTQLTPFVPTAADPLVPYDPDDREIRANAADEADDRELDAFWQNLPARRDAIDAQLAAAEQAVGPNASAPVPAPLPQEHLRNLRTVAARDFLTHQILLAMRSLPLYRANGQNWNDQFHALSLQTPVASVRGAVNNTTRYLIGRDCNVDEASSAPVTINRHALIPSFILMARLLPTNWSPLGFNTHIPLPPRVIAEWEHILSLVWNVLGQLEAERYSDGAGAFIGVVVDRLRIDIEALEGPNGPLALQFLGMDPEIQMRQALHPTAKRTTRMLVQFLRYLGDMSI</sequence>
<feature type="signal peptide" evidence="1">
    <location>
        <begin position="1"/>
        <end position="23"/>
    </location>
</feature>
<reference evidence="3" key="1">
    <citation type="submission" date="2017-03" db="EMBL/GenBank/DDBJ databases">
        <title>Genomes of endolithic fungi from Antarctica.</title>
        <authorList>
            <person name="Coleine C."/>
            <person name="Masonjones S."/>
            <person name="Stajich J.E."/>
        </authorList>
    </citation>
    <scope>NUCLEOTIDE SEQUENCE [LARGE SCALE GENOMIC DNA]</scope>
    <source>
        <strain evidence="3">CCFEE 5527</strain>
    </source>
</reference>
<organism evidence="2 3">
    <name type="scientific">Cryoendolithus antarcticus</name>
    <dbReference type="NCBI Taxonomy" id="1507870"/>
    <lineage>
        <taxon>Eukaryota</taxon>
        <taxon>Fungi</taxon>
        <taxon>Dikarya</taxon>
        <taxon>Ascomycota</taxon>
        <taxon>Pezizomycotina</taxon>
        <taxon>Dothideomycetes</taxon>
        <taxon>Dothideomycetidae</taxon>
        <taxon>Cladosporiales</taxon>
        <taxon>Cladosporiaceae</taxon>
        <taxon>Cryoendolithus</taxon>
    </lineage>
</organism>
<evidence type="ECO:0000256" key="1">
    <source>
        <dbReference type="SAM" id="SignalP"/>
    </source>
</evidence>
<proteinExistence type="predicted"/>
<dbReference type="EMBL" id="NAJO01000011">
    <property type="protein sequence ID" value="OQO08892.1"/>
    <property type="molecule type" value="Genomic_DNA"/>
</dbReference>
<feature type="chain" id="PRO_5013026080" evidence="1">
    <location>
        <begin position="24"/>
        <end position="295"/>
    </location>
</feature>